<evidence type="ECO:0000256" key="4">
    <source>
        <dbReference type="ARBA" id="ARBA00022840"/>
    </source>
</evidence>
<dbReference type="RefSeq" id="XP_053580226.1">
    <property type="nucleotide sequence ID" value="XM_053736660.1"/>
</dbReference>
<dbReference type="GO" id="GO:0000812">
    <property type="term" value="C:Swr1 complex"/>
    <property type="evidence" value="ECO:0007669"/>
    <property type="project" value="TreeGrafter"/>
</dbReference>
<dbReference type="GO" id="GO:0004386">
    <property type="term" value="F:helicase activity"/>
    <property type="evidence" value="ECO:0007669"/>
    <property type="project" value="UniProtKB-KW"/>
</dbReference>
<evidence type="ECO:0000256" key="2">
    <source>
        <dbReference type="ARBA" id="ARBA00022741"/>
    </source>
</evidence>
<comment type="subcellular location">
    <subcellularLocation>
        <location evidence="1">Nucleus</location>
    </subcellularLocation>
</comment>
<reference evidence="6 7" key="1">
    <citation type="submission" date="2019-12" db="EMBL/GenBank/DDBJ databases">
        <title>Chromosome-level assembly of the Caenorhabditis remanei genome.</title>
        <authorList>
            <person name="Teterina A.A."/>
            <person name="Willis J.H."/>
            <person name="Phillips P.C."/>
        </authorList>
    </citation>
    <scope>NUCLEOTIDE SEQUENCE [LARGE SCALE GENOMIC DNA]</scope>
    <source>
        <strain evidence="6 7">PX506</strain>
        <tissue evidence="6">Whole organism</tissue>
    </source>
</reference>
<gene>
    <name evidence="6" type="ORF">GCK72_026103</name>
</gene>
<dbReference type="Proteomes" id="UP000483820">
    <property type="component" value="Chromosome X"/>
</dbReference>
<evidence type="ECO:0000256" key="3">
    <source>
        <dbReference type="ARBA" id="ARBA00022806"/>
    </source>
</evidence>
<protein>
    <submittedName>
        <fullName evidence="6">Uncharacterized protein</fullName>
    </submittedName>
</protein>
<dbReference type="CTD" id="78778026"/>
<dbReference type="PANTHER" id="PTHR45685:SF1">
    <property type="entry name" value="HELICASE SRCAP"/>
    <property type="match status" value="1"/>
</dbReference>
<keyword evidence="2" id="KW-0547">Nucleotide-binding</keyword>
<feature type="region of interest" description="Disordered" evidence="5">
    <location>
        <begin position="1"/>
        <end position="26"/>
    </location>
</feature>
<dbReference type="PANTHER" id="PTHR45685">
    <property type="entry name" value="HELICASE SRCAP-RELATED"/>
    <property type="match status" value="1"/>
</dbReference>
<evidence type="ECO:0000256" key="5">
    <source>
        <dbReference type="SAM" id="MobiDB-lite"/>
    </source>
</evidence>
<organism evidence="6 7">
    <name type="scientific">Caenorhabditis remanei</name>
    <name type="common">Caenorhabditis vulgaris</name>
    <dbReference type="NCBI Taxonomy" id="31234"/>
    <lineage>
        <taxon>Eukaryota</taxon>
        <taxon>Metazoa</taxon>
        <taxon>Ecdysozoa</taxon>
        <taxon>Nematoda</taxon>
        <taxon>Chromadorea</taxon>
        <taxon>Rhabditida</taxon>
        <taxon>Rhabditina</taxon>
        <taxon>Rhabditomorpha</taxon>
        <taxon>Rhabditoidea</taxon>
        <taxon>Rhabditidae</taxon>
        <taxon>Peloderinae</taxon>
        <taxon>Caenorhabditis</taxon>
    </lineage>
</organism>
<dbReference type="InterPro" id="IPR050520">
    <property type="entry name" value="INO80/SWR1_helicase"/>
</dbReference>
<evidence type="ECO:0000256" key="1">
    <source>
        <dbReference type="ARBA" id="ARBA00004123"/>
    </source>
</evidence>
<dbReference type="GeneID" id="78778026"/>
<dbReference type="GO" id="GO:0003677">
    <property type="term" value="F:DNA binding"/>
    <property type="evidence" value="ECO:0007669"/>
    <property type="project" value="UniProtKB-KW"/>
</dbReference>
<evidence type="ECO:0000313" key="6">
    <source>
        <dbReference type="EMBL" id="KAF1749635.1"/>
    </source>
</evidence>
<keyword evidence="3" id="KW-0378">Hydrolase</keyword>
<dbReference type="GO" id="GO:0042393">
    <property type="term" value="F:histone binding"/>
    <property type="evidence" value="ECO:0007669"/>
    <property type="project" value="TreeGrafter"/>
</dbReference>
<evidence type="ECO:0000313" key="7">
    <source>
        <dbReference type="Proteomes" id="UP000483820"/>
    </source>
</evidence>
<comment type="caution">
    <text evidence="6">The sequence shown here is derived from an EMBL/GenBank/DDBJ whole genome shotgun (WGS) entry which is preliminary data.</text>
</comment>
<dbReference type="GO" id="GO:0006338">
    <property type="term" value="P:chromatin remodeling"/>
    <property type="evidence" value="ECO:0007669"/>
    <property type="project" value="TreeGrafter"/>
</dbReference>
<accession>A0A6A5G4J9</accession>
<name>A0A6A5G4J9_CAERE</name>
<dbReference type="AlphaFoldDB" id="A0A6A5G4J9"/>
<proteinExistence type="predicted"/>
<dbReference type="GO" id="GO:0016887">
    <property type="term" value="F:ATP hydrolysis activity"/>
    <property type="evidence" value="ECO:0007669"/>
    <property type="project" value="TreeGrafter"/>
</dbReference>
<keyword evidence="4" id="KW-0067">ATP-binding</keyword>
<dbReference type="KEGG" id="crq:GCK72_026103"/>
<sequence length="128" mass="14731">MKKVYEETEERRKDVKEAAENGPPKVEEVVGKKMGNRKDALKFLSEGYTLETTQVKTQVPFLIRGTLRGEKLMVGLDWMVTLCEKNLNGISADEISERQYKLSHYSHIWQVLNPFVNLISLLFQPLSC</sequence>
<dbReference type="EMBL" id="WUAV01000006">
    <property type="protein sequence ID" value="KAF1749635.1"/>
    <property type="molecule type" value="Genomic_DNA"/>
</dbReference>
<keyword evidence="3" id="KW-0347">Helicase</keyword>
<dbReference type="GO" id="GO:0005524">
    <property type="term" value="F:ATP binding"/>
    <property type="evidence" value="ECO:0007669"/>
    <property type="project" value="UniProtKB-KW"/>
</dbReference>